<proteinExistence type="predicted"/>
<dbReference type="RefSeq" id="WP_011311791.1">
    <property type="nucleotide sequence ID" value="NC_007404.1"/>
</dbReference>
<dbReference type="Pfam" id="PF09982">
    <property type="entry name" value="LpxR"/>
    <property type="match status" value="1"/>
</dbReference>
<gene>
    <name evidence="2" type="ordered locus">Tbd_1279</name>
</gene>
<dbReference type="InterPro" id="IPR018707">
    <property type="entry name" value="LpxR"/>
</dbReference>
<protein>
    <recommendedName>
        <fullName evidence="4">Outer membrane protein</fullName>
    </recommendedName>
</protein>
<dbReference type="EMBL" id="CP000116">
    <property type="protein sequence ID" value="AAZ97232.1"/>
    <property type="molecule type" value="Genomic_DNA"/>
</dbReference>
<dbReference type="Proteomes" id="UP000008291">
    <property type="component" value="Chromosome"/>
</dbReference>
<keyword evidence="3" id="KW-1185">Reference proteome</keyword>
<dbReference type="InterPro" id="IPR037107">
    <property type="entry name" value="Put_OMP_sf"/>
</dbReference>
<dbReference type="HOGENOM" id="CLU_055418_0_0_4"/>
<name>Q3SJD2_THIDA</name>
<evidence type="ECO:0000256" key="1">
    <source>
        <dbReference type="SAM" id="SignalP"/>
    </source>
</evidence>
<evidence type="ECO:0008006" key="4">
    <source>
        <dbReference type="Google" id="ProtNLM"/>
    </source>
</evidence>
<dbReference type="eggNOG" id="COG3528">
    <property type="taxonomic scope" value="Bacteria"/>
</dbReference>
<reference evidence="2 3" key="1">
    <citation type="journal article" date="2006" name="J. Bacteriol.">
        <title>The genome sequence of the obligately chemolithoautotrophic, facultatively anaerobic bacterium Thiobacillus denitrificans.</title>
        <authorList>
            <person name="Beller H.R."/>
            <person name="Chain P.S."/>
            <person name="Letain T.E."/>
            <person name="Chakicherla A."/>
            <person name="Larimer F.W."/>
            <person name="Richardson P.M."/>
            <person name="Coleman M.A."/>
            <person name="Wood A.P."/>
            <person name="Kelly D.P."/>
        </authorList>
    </citation>
    <scope>NUCLEOTIDE SEQUENCE [LARGE SCALE GENOMIC DNA]</scope>
    <source>
        <strain evidence="2 3">ATCC 25259</strain>
    </source>
</reference>
<organism evidence="2 3">
    <name type="scientific">Thiobacillus denitrificans (strain ATCC 25259 / T1)</name>
    <dbReference type="NCBI Taxonomy" id="292415"/>
    <lineage>
        <taxon>Bacteria</taxon>
        <taxon>Pseudomonadati</taxon>
        <taxon>Pseudomonadota</taxon>
        <taxon>Betaproteobacteria</taxon>
        <taxon>Nitrosomonadales</taxon>
        <taxon>Thiobacillaceae</taxon>
        <taxon>Thiobacillus</taxon>
    </lineage>
</organism>
<dbReference type="AlphaFoldDB" id="Q3SJD2"/>
<sequence>MTKTRRLILLLIAASASHPTYAASEAPGTLSFVLENDWFNGSDSHYTNGFSVGWVPGDAAPPPQWAVNLARLMPWFPQHGEVRHGYAFGQSTFVPSDITVADPPLTDRPYAGWLYASLGLAADSGSTLDQFGVTVGVVGPASFAEDTQKFFHEALGSDDPQGWDTQLENEPGIVLTYQRSWRGPATGDASGPRFDLIPHAGAALGNVYTYANAGVTLRYGKQLPNDYGAPYVRQGLPAAARFSPASDFGWYVFAGVEGRAVAQNIFLDGNTFRDSRSVDKKPFVGDLQFGFVLDWPDVRVSYTHVLRTREFRTQEDNDGYGAVSVSLKF</sequence>
<feature type="signal peptide" evidence="1">
    <location>
        <begin position="1"/>
        <end position="22"/>
    </location>
</feature>
<keyword evidence="1" id="KW-0732">Signal</keyword>
<dbReference type="KEGG" id="tbd:Tbd_1279"/>
<dbReference type="Gene3D" id="2.40.128.140">
    <property type="entry name" value="Outer membrane protein"/>
    <property type="match status" value="1"/>
</dbReference>
<dbReference type="OrthoDB" id="9776275at2"/>
<feature type="chain" id="PRO_5004228883" description="Outer membrane protein" evidence="1">
    <location>
        <begin position="23"/>
        <end position="329"/>
    </location>
</feature>
<accession>Q3SJD2</accession>
<evidence type="ECO:0000313" key="2">
    <source>
        <dbReference type="EMBL" id="AAZ97232.1"/>
    </source>
</evidence>
<evidence type="ECO:0000313" key="3">
    <source>
        <dbReference type="Proteomes" id="UP000008291"/>
    </source>
</evidence>
<dbReference type="STRING" id="292415.Tbd_1279"/>